<dbReference type="Pfam" id="PF00046">
    <property type="entry name" value="Homeodomain"/>
    <property type="match status" value="1"/>
</dbReference>
<evidence type="ECO:0000313" key="10">
    <source>
        <dbReference type="EMBL" id="CAB3363140.1"/>
    </source>
</evidence>
<dbReference type="InterPro" id="IPR009057">
    <property type="entry name" value="Homeodomain-like_sf"/>
</dbReference>
<proteinExistence type="predicted"/>
<keyword evidence="5 6" id="KW-0539">Nucleus</keyword>
<dbReference type="EMBL" id="CADEPI010000011">
    <property type="protein sequence ID" value="CAB3363140.1"/>
    <property type="molecule type" value="Genomic_DNA"/>
</dbReference>
<dbReference type="GO" id="GO:0000981">
    <property type="term" value="F:DNA-binding transcription factor activity, RNA polymerase II-specific"/>
    <property type="evidence" value="ECO:0007669"/>
    <property type="project" value="InterPro"/>
</dbReference>
<feature type="domain" description="Homeobox" evidence="9">
    <location>
        <begin position="86"/>
        <end position="146"/>
    </location>
</feature>
<evidence type="ECO:0000256" key="5">
    <source>
        <dbReference type="ARBA" id="ARBA00023242"/>
    </source>
</evidence>
<name>A0A8S1C2G7_9INSE</name>
<dbReference type="GO" id="GO:0000978">
    <property type="term" value="F:RNA polymerase II cis-regulatory region sequence-specific DNA binding"/>
    <property type="evidence" value="ECO:0007669"/>
    <property type="project" value="TreeGrafter"/>
</dbReference>
<keyword evidence="4 6" id="KW-0371">Homeobox</keyword>
<gene>
    <name evidence="10" type="ORF">CLODIP_2_CD14782</name>
</gene>
<feature type="compositionally biased region" description="Pro residues" evidence="8">
    <location>
        <begin position="211"/>
        <end position="222"/>
    </location>
</feature>
<evidence type="ECO:0000256" key="4">
    <source>
        <dbReference type="ARBA" id="ARBA00023155"/>
    </source>
</evidence>
<evidence type="ECO:0000256" key="7">
    <source>
        <dbReference type="RuleBase" id="RU000682"/>
    </source>
</evidence>
<evidence type="ECO:0000256" key="3">
    <source>
        <dbReference type="ARBA" id="ARBA00023125"/>
    </source>
</evidence>
<evidence type="ECO:0000256" key="8">
    <source>
        <dbReference type="SAM" id="MobiDB-lite"/>
    </source>
</evidence>
<protein>
    <recommendedName>
        <fullName evidence="9">Homeobox domain-containing protein</fullName>
    </recommendedName>
</protein>
<accession>A0A8S1C2G7</accession>
<dbReference type="FunFam" id="1.10.10.60:FF:000142">
    <property type="entry name" value="homeobox protein OTX2 isoform X2"/>
    <property type="match status" value="1"/>
</dbReference>
<comment type="caution">
    <text evidence="10">The sequence shown here is derived from an EMBL/GenBank/DDBJ whole genome shotgun (WGS) entry which is preliminary data.</text>
</comment>
<dbReference type="PROSITE" id="PS50071">
    <property type="entry name" value="HOMEOBOX_2"/>
    <property type="match status" value="1"/>
</dbReference>
<keyword evidence="3 6" id="KW-0238">DNA-binding</keyword>
<dbReference type="PROSITE" id="PS00027">
    <property type="entry name" value="HOMEOBOX_1"/>
    <property type="match status" value="1"/>
</dbReference>
<reference evidence="10 11" key="1">
    <citation type="submission" date="2020-04" db="EMBL/GenBank/DDBJ databases">
        <authorList>
            <person name="Alioto T."/>
            <person name="Alioto T."/>
            <person name="Gomez Garrido J."/>
        </authorList>
    </citation>
    <scope>NUCLEOTIDE SEQUENCE [LARGE SCALE GENOMIC DNA]</scope>
</reference>
<dbReference type="PANTHER" id="PTHR45793">
    <property type="entry name" value="HOMEOBOX PROTEIN"/>
    <property type="match status" value="1"/>
</dbReference>
<dbReference type="Gene3D" id="1.10.10.60">
    <property type="entry name" value="Homeodomain-like"/>
    <property type="match status" value="1"/>
</dbReference>
<feature type="DNA-binding region" description="Homeobox" evidence="6">
    <location>
        <begin position="88"/>
        <end position="147"/>
    </location>
</feature>
<evidence type="ECO:0000313" key="11">
    <source>
        <dbReference type="Proteomes" id="UP000494165"/>
    </source>
</evidence>
<organism evidence="10 11">
    <name type="scientific">Cloeon dipterum</name>
    <dbReference type="NCBI Taxonomy" id="197152"/>
    <lineage>
        <taxon>Eukaryota</taxon>
        <taxon>Metazoa</taxon>
        <taxon>Ecdysozoa</taxon>
        <taxon>Arthropoda</taxon>
        <taxon>Hexapoda</taxon>
        <taxon>Insecta</taxon>
        <taxon>Pterygota</taxon>
        <taxon>Palaeoptera</taxon>
        <taxon>Ephemeroptera</taxon>
        <taxon>Pisciforma</taxon>
        <taxon>Baetidae</taxon>
        <taxon>Cloeon</taxon>
    </lineage>
</organism>
<evidence type="ECO:0000256" key="6">
    <source>
        <dbReference type="PROSITE-ProRule" id="PRU00108"/>
    </source>
</evidence>
<dbReference type="OrthoDB" id="6159439at2759"/>
<dbReference type="InterPro" id="IPR001356">
    <property type="entry name" value="HD"/>
</dbReference>
<dbReference type="AlphaFoldDB" id="A0A8S1C2G7"/>
<dbReference type="Proteomes" id="UP000494165">
    <property type="component" value="Unassembled WGS sequence"/>
</dbReference>
<evidence type="ECO:0000259" key="9">
    <source>
        <dbReference type="PROSITE" id="PS50071"/>
    </source>
</evidence>
<dbReference type="GO" id="GO:0005634">
    <property type="term" value="C:nucleus"/>
    <property type="evidence" value="ECO:0007669"/>
    <property type="project" value="UniProtKB-SubCell"/>
</dbReference>
<dbReference type="PANTHER" id="PTHR45793:SF5">
    <property type="entry name" value="HOMEOTIC PROTEIN OCELLILESS"/>
    <property type="match status" value="1"/>
</dbReference>
<dbReference type="CDD" id="cd00086">
    <property type="entry name" value="homeodomain"/>
    <property type="match status" value="1"/>
</dbReference>
<dbReference type="InterPro" id="IPR017970">
    <property type="entry name" value="Homeobox_CS"/>
</dbReference>
<feature type="region of interest" description="Disordered" evidence="8">
    <location>
        <begin position="143"/>
        <end position="184"/>
    </location>
</feature>
<evidence type="ECO:0000256" key="2">
    <source>
        <dbReference type="ARBA" id="ARBA00022473"/>
    </source>
</evidence>
<sequence length="355" mass="37328">MWPNSLASGCNADADLGFPPFSTCGSTPNASSGMASYLKSSGYSVNGLASLNMSTMHHDPLHTSMGYPGPGSFSRYPEVWGPGNPRKQRRERTTFTRAQLDVLEALFGKTRYPDIFMREEVALKISLPESRVQVWFKNRRAKCRQQQKQHQQQHTSSPEKTTSRSSKSKAGSTTKSSSAIPPQIATSTANAVIAGVTPPPPPIVSRDSPYLKPPPLTPPSGAPGPAGGTLLATGGSSSSSSSASYTSGAIWSPASTELGYGVLSGQGGAITPSGGSTPGAMSNPAAAVAAAAAAACYSSHQNYGSYYGNMEYPIPSVGHHPSQINDPTASSLETWKGREPVGDGWFYNGSWDHRK</sequence>
<feature type="region of interest" description="Disordered" evidence="8">
    <location>
        <begin position="197"/>
        <end position="247"/>
    </location>
</feature>
<evidence type="ECO:0000256" key="1">
    <source>
        <dbReference type="ARBA" id="ARBA00004123"/>
    </source>
</evidence>
<feature type="compositionally biased region" description="Low complexity" evidence="8">
    <location>
        <begin position="148"/>
        <end position="178"/>
    </location>
</feature>
<comment type="subcellular location">
    <subcellularLocation>
        <location evidence="1 6 7">Nucleus</location>
    </subcellularLocation>
</comment>
<keyword evidence="11" id="KW-1185">Reference proteome</keyword>
<keyword evidence="2" id="KW-0217">Developmental protein</keyword>
<dbReference type="SUPFAM" id="SSF46689">
    <property type="entry name" value="Homeodomain-like"/>
    <property type="match status" value="1"/>
</dbReference>
<dbReference type="SMART" id="SM00389">
    <property type="entry name" value="HOX"/>
    <property type="match status" value="1"/>
</dbReference>
<feature type="compositionally biased region" description="Low complexity" evidence="8">
    <location>
        <begin position="228"/>
        <end position="247"/>
    </location>
</feature>